<proteinExistence type="predicted"/>
<keyword evidence="2" id="KW-1185">Reference proteome</keyword>
<dbReference type="AlphaFoldDB" id="A0AAV4TV89"/>
<dbReference type="Proteomes" id="UP001054945">
    <property type="component" value="Unassembled WGS sequence"/>
</dbReference>
<comment type="caution">
    <text evidence="1">The sequence shown here is derived from an EMBL/GenBank/DDBJ whole genome shotgun (WGS) entry which is preliminary data.</text>
</comment>
<evidence type="ECO:0000313" key="2">
    <source>
        <dbReference type="Proteomes" id="UP001054945"/>
    </source>
</evidence>
<sequence length="137" mass="15451">MAHVLARVFDLRSPPSPLLIHLGDCSAILSVVSGQIKSFPNGNASMHALALPLGRQRMEIVVVSNPFVDCDTPPSPRRRLHSMLYESFATRSTRTLNKRRRRTMDTPRQRRAMPVLDIFSMNHPWTPPLTHCLEAAN</sequence>
<evidence type="ECO:0000313" key="1">
    <source>
        <dbReference type="EMBL" id="GIY49784.1"/>
    </source>
</evidence>
<organism evidence="1 2">
    <name type="scientific">Caerostris extrusa</name>
    <name type="common">Bark spider</name>
    <name type="synonym">Caerostris bankana</name>
    <dbReference type="NCBI Taxonomy" id="172846"/>
    <lineage>
        <taxon>Eukaryota</taxon>
        <taxon>Metazoa</taxon>
        <taxon>Ecdysozoa</taxon>
        <taxon>Arthropoda</taxon>
        <taxon>Chelicerata</taxon>
        <taxon>Arachnida</taxon>
        <taxon>Araneae</taxon>
        <taxon>Araneomorphae</taxon>
        <taxon>Entelegynae</taxon>
        <taxon>Araneoidea</taxon>
        <taxon>Araneidae</taxon>
        <taxon>Caerostris</taxon>
    </lineage>
</organism>
<name>A0AAV4TV89_CAEEX</name>
<protein>
    <submittedName>
        <fullName evidence="1">Uncharacterized protein</fullName>
    </submittedName>
</protein>
<dbReference type="EMBL" id="BPLR01011886">
    <property type="protein sequence ID" value="GIY49784.1"/>
    <property type="molecule type" value="Genomic_DNA"/>
</dbReference>
<gene>
    <name evidence="1" type="ORF">CEXT_220391</name>
</gene>
<accession>A0AAV4TV89</accession>
<reference evidence="1 2" key="1">
    <citation type="submission" date="2021-06" db="EMBL/GenBank/DDBJ databases">
        <title>Caerostris extrusa draft genome.</title>
        <authorList>
            <person name="Kono N."/>
            <person name="Arakawa K."/>
        </authorList>
    </citation>
    <scope>NUCLEOTIDE SEQUENCE [LARGE SCALE GENOMIC DNA]</scope>
</reference>